<name>A0A1I8G3U0_9PLAT</name>
<sequence length="106" mass="11572">MFIVNQATASLMGHQVFSSLDELKPLLTSVTAGRLLILTSVQKFRRTGSADEAAALRLLGSSGFQIVSPKKPDMEATAYWVLIAFAKSKTNKGTNFQLDNQKKNLV</sequence>
<evidence type="ECO:0000313" key="2">
    <source>
        <dbReference type="WBParaSite" id="maker-uti_cns_0000757-snap-gene-0.5-mRNA-1"/>
    </source>
</evidence>
<reference evidence="2" key="1">
    <citation type="submission" date="2016-11" db="UniProtKB">
        <authorList>
            <consortium name="WormBaseParasite"/>
        </authorList>
    </citation>
    <scope>IDENTIFICATION</scope>
</reference>
<evidence type="ECO:0000313" key="1">
    <source>
        <dbReference type="Proteomes" id="UP000095280"/>
    </source>
</evidence>
<keyword evidence="1" id="KW-1185">Reference proteome</keyword>
<protein>
    <submittedName>
        <fullName evidence="2">Resolvase/invertase-type recombinase catalytic domain-containing protein</fullName>
    </submittedName>
</protein>
<accession>A0A1I8G3U0</accession>
<dbReference type="AlphaFoldDB" id="A0A1I8G3U0"/>
<dbReference type="Proteomes" id="UP000095280">
    <property type="component" value="Unplaced"/>
</dbReference>
<organism evidence="1 2">
    <name type="scientific">Macrostomum lignano</name>
    <dbReference type="NCBI Taxonomy" id="282301"/>
    <lineage>
        <taxon>Eukaryota</taxon>
        <taxon>Metazoa</taxon>
        <taxon>Spiralia</taxon>
        <taxon>Lophotrochozoa</taxon>
        <taxon>Platyhelminthes</taxon>
        <taxon>Rhabditophora</taxon>
        <taxon>Macrostomorpha</taxon>
        <taxon>Macrostomida</taxon>
        <taxon>Macrostomidae</taxon>
        <taxon>Macrostomum</taxon>
    </lineage>
</organism>
<proteinExistence type="predicted"/>
<dbReference type="WBParaSite" id="maker-uti_cns_0000757-snap-gene-0.5-mRNA-1">
    <property type="protein sequence ID" value="maker-uti_cns_0000757-snap-gene-0.5-mRNA-1"/>
    <property type="gene ID" value="maker-uti_cns_0000757-snap-gene-0.5"/>
</dbReference>